<sequence length="265" mass="28740">MCNACGQCMSILKLQGVIAAASFAMCLYTCYRGKRTLVSTEDDVSSTNSCSVPEVTYVNREPCKQPKTSANKARSPRSSAITARKVNINADIVLVERLLEMSGGITTAEINEEIARQEHPDLTNTKQCSYALAYEFVGVMGSEKVRQEDATRLISTLAKVTDLKYVETMVVLACIDETVLKAFDPMTILAALCLISAGVEKNDPSDILSILTEHRIGAPTALGAATAVRCSIDASTIGPKDVERAINTLRTACTRRSPRIRKLNK</sequence>
<evidence type="ECO:0000313" key="1">
    <source>
        <dbReference type="EMBL" id="KAK1939641.1"/>
    </source>
</evidence>
<keyword evidence="2" id="KW-1185">Reference proteome</keyword>
<proteinExistence type="predicted"/>
<reference evidence="1" key="1">
    <citation type="journal article" date="2014" name="Nucleic Acids Res.">
        <title>The evolutionary dynamics of variant antigen genes in Babesia reveal a history of genomic innovation underlying host-parasite interaction.</title>
        <authorList>
            <person name="Jackson A.P."/>
            <person name="Otto T.D."/>
            <person name="Darby A."/>
            <person name="Ramaprasad A."/>
            <person name="Xia D."/>
            <person name="Echaide I.E."/>
            <person name="Farber M."/>
            <person name="Gahlot S."/>
            <person name="Gamble J."/>
            <person name="Gupta D."/>
            <person name="Gupta Y."/>
            <person name="Jackson L."/>
            <person name="Malandrin L."/>
            <person name="Malas T.B."/>
            <person name="Moussa E."/>
            <person name="Nair M."/>
            <person name="Reid A.J."/>
            <person name="Sanders M."/>
            <person name="Sharma J."/>
            <person name="Tracey A."/>
            <person name="Quail M.A."/>
            <person name="Weir W."/>
            <person name="Wastling J.M."/>
            <person name="Hall N."/>
            <person name="Willadsen P."/>
            <person name="Lingelbach K."/>
            <person name="Shiels B."/>
            <person name="Tait A."/>
            <person name="Berriman M."/>
            <person name="Allred D.R."/>
            <person name="Pain A."/>
        </authorList>
    </citation>
    <scope>NUCLEOTIDE SEQUENCE</scope>
    <source>
        <strain evidence="1">1802A</strain>
    </source>
</reference>
<organism evidence="1 2">
    <name type="scientific">Babesia divergens</name>
    <dbReference type="NCBI Taxonomy" id="32595"/>
    <lineage>
        <taxon>Eukaryota</taxon>
        <taxon>Sar</taxon>
        <taxon>Alveolata</taxon>
        <taxon>Apicomplexa</taxon>
        <taxon>Aconoidasida</taxon>
        <taxon>Piroplasmida</taxon>
        <taxon>Babesiidae</taxon>
        <taxon>Babesia</taxon>
    </lineage>
</organism>
<protein>
    <submittedName>
        <fullName evidence="1">Uncharacterized protein</fullName>
    </submittedName>
</protein>
<gene>
    <name evidence="1" type="ORF">X943_001876</name>
</gene>
<name>A0AAD9GJK3_BABDI</name>
<accession>A0AAD9GJK3</accession>
<dbReference type="Proteomes" id="UP001195914">
    <property type="component" value="Unassembled WGS sequence"/>
</dbReference>
<dbReference type="EMBL" id="JAHBMH010000007">
    <property type="protein sequence ID" value="KAK1939641.1"/>
    <property type="molecule type" value="Genomic_DNA"/>
</dbReference>
<reference evidence="1" key="2">
    <citation type="submission" date="2021-05" db="EMBL/GenBank/DDBJ databases">
        <authorList>
            <person name="Pain A."/>
        </authorList>
    </citation>
    <scope>NUCLEOTIDE SEQUENCE</scope>
    <source>
        <strain evidence="1">1802A</strain>
    </source>
</reference>
<evidence type="ECO:0000313" key="2">
    <source>
        <dbReference type="Proteomes" id="UP001195914"/>
    </source>
</evidence>
<comment type="caution">
    <text evidence="1">The sequence shown here is derived from an EMBL/GenBank/DDBJ whole genome shotgun (WGS) entry which is preliminary data.</text>
</comment>
<dbReference type="AlphaFoldDB" id="A0AAD9GJK3"/>